<reference evidence="3 4" key="1">
    <citation type="submission" date="2014-11" db="EMBL/GenBank/DDBJ databases">
        <title>Pan-genome of Gallibacterium spp.</title>
        <authorList>
            <person name="Kudirkiene E."/>
            <person name="Bojesen A.M."/>
        </authorList>
    </citation>
    <scope>NUCLEOTIDE SEQUENCE [LARGE SCALE GENOMIC DNA]</scope>
    <source>
        <strain evidence="3 4">59/S3/89</strain>
    </source>
</reference>
<dbReference type="InterPro" id="IPR002201">
    <property type="entry name" value="Glyco_trans_9"/>
</dbReference>
<dbReference type="Proteomes" id="UP000092626">
    <property type="component" value="Unassembled WGS sequence"/>
</dbReference>
<gene>
    <name evidence="3" type="ORF">QV06_06000</name>
</gene>
<protein>
    <recommendedName>
        <fullName evidence="5">ADP-heptose--LPS heptosyltransferase</fullName>
    </recommendedName>
</protein>
<name>A0A1A7PTZ7_9PAST</name>
<dbReference type="PATRIC" id="fig|505345.6.peg.1220"/>
<dbReference type="Pfam" id="PF01075">
    <property type="entry name" value="Glyco_transf_9"/>
    <property type="match status" value="1"/>
</dbReference>
<dbReference type="GO" id="GO:0008713">
    <property type="term" value="F:ADP-heptose-lipopolysaccharide heptosyltransferase activity"/>
    <property type="evidence" value="ECO:0007669"/>
    <property type="project" value="TreeGrafter"/>
</dbReference>
<sequence>MKNQNILVVRNDKLGDFLLAWPAFAMLKRSLPLSRITALVPEYTSELAQACPYIDNVIIDVGKNSSKAEKKKMLSKIRQQHFDSVIAFFSDRYNATLLWRAKIPYRLAPATKIIQFLYNYRLSQRRSKSEKPEFVYNLDLVRYFLKTNNIEAIEPKLPYFQFENDILKLQRTKLIQQLKLSTERKWCFIHSGTGGSAKNLTLQQYARLAKALMSYFDYQIILTAGKGECENALKLQRFINDERVIIYDKNDGLVDFAKSIACCDLFIAGSTGPLHLAASLNKPVIGFYPSKRSACALRWQPINETTKQLLISADHKNPEETQMSQIDITVVIERAIPFIKSLNL</sequence>
<evidence type="ECO:0000256" key="1">
    <source>
        <dbReference type="ARBA" id="ARBA00022676"/>
    </source>
</evidence>
<organism evidence="3 4">
    <name type="scientific">Gallibacterium genomosp. 3</name>
    <dbReference type="NCBI Taxonomy" id="505345"/>
    <lineage>
        <taxon>Bacteria</taxon>
        <taxon>Pseudomonadati</taxon>
        <taxon>Pseudomonadota</taxon>
        <taxon>Gammaproteobacteria</taxon>
        <taxon>Pasteurellales</taxon>
        <taxon>Pasteurellaceae</taxon>
        <taxon>Gallibacterium</taxon>
    </lineage>
</organism>
<keyword evidence="2" id="KW-0808">Transferase</keyword>
<evidence type="ECO:0000313" key="4">
    <source>
        <dbReference type="Proteomes" id="UP000092626"/>
    </source>
</evidence>
<evidence type="ECO:0008006" key="5">
    <source>
        <dbReference type="Google" id="ProtNLM"/>
    </source>
</evidence>
<dbReference type="InterPro" id="IPR051199">
    <property type="entry name" value="LPS_LOS_Heptosyltrfase"/>
</dbReference>
<dbReference type="STRING" id="505345.QV06_06000"/>
<dbReference type="GO" id="GO:0009244">
    <property type="term" value="P:lipopolysaccharide core region biosynthetic process"/>
    <property type="evidence" value="ECO:0007669"/>
    <property type="project" value="TreeGrafter"/>
</dbReference>
<evidence type="ECO:0000256" key="2">
    <source>
        <dbReference type="ARBA" id="ARBA00022679"/>
    </source>
</evidence>
<dbReference type="Gene3D" id="3.40.50.2000">
    <property type="entry name" value="Glycogen Phosphorylase B"/>
    <property type="match status" value="2"/>
</dbReference>
<dbReference type="RefSeq" id="WP_065237345.1">
    <property type="nucleotide sequence ID" value="NZ_JTJR01000022.1"/>
</dbReference>
<proteinExistence type="predicted"/>
<dbReference type="SUPFAM" id="SSF53756">
    <property type="entry name" value="UDP-Glycosyltransferase/glycogen phosphorylase"/>
    <property type="match status" value="1"/>
</dbReference>
<keyword evidence="1" id="KW-0328">Glycosyltransferase</keyword>
<comment type="caution">
    <text evidence="3">The sequence shown here is derived from an EMBL/GenBank/DDBJ whole genome shotgun (WGS) entry which is preliminary data.</text>
</comment>
<evidence type="ECO:0000313" key="3">
    <source>
        <dbReference type="EMBL" id="OBX04640.1"/>
    </source>
</evidence>
<dbReference type="PANTHER" id="PTHR30160:SF15">
    <property type="entry name" value="GLYCOSYLTRANSFERASE HI_0523-RELATED"/>
    <property type="match status" value="1"/>
</dbReference>
<dbReference type="AlphaFoldDB" id="A0A1A7PTZ7"/>
<dbReference type="EMBL" id="JTJR01000022">
    <property type="protein sequence ID" value="OBX04640.1"/>
    <property type="molecule type" value="Genomic_DNA"/>
</dbReference>
<dbReference type="CDD" id="cd03789">
    <property type="entry name" value="GT9_LPS_heptosyltransferase"/>
    <property type="match status" value="1"/>
</dbReference>
<dbReference type="PANTHER" id="PTHR30160">
    <property type="entry name" value="TETRAACYLDISACCHARIDE 4'-KINASE-RELATED"/>
    <property type="match status" value="1"/>
</dbReference>
<accession>A0A1A7PTZ7</accession>
<dbReference type="GO" id="GO:0005829">
    <property type="term" value="C:cytosol"/>
    <property type="evidence" value="ECO:0007669"/>
    <property type="project" value="TreeGrafter"/>
</dbReference>